<accession>I4BGA2</accession>
<evidence type="ECO:0000256" key="4">
    <source>
        <dbReference type="ARBA" id="ARBA00023098"/>
    </source>
</evidence>
<dbReference type="PROSITE" id="PS00061">
    <property type="entry name" value="ADH_SHORT"/>
    <property type="match status" value="1"/>
</dbReference>
<dbReference type="FunFam" id="3.40.50.720:FF:000084">
    <property type="entry name" value="Short-chain dehydrogenase reductase"/>
    <property type="match status" value="1"/>
</dbReference>
<dbReference type="PRINTS" id="PR00080">
    <property type="entry name" value="SDRFAMILY"/>
</dbReference>
<name>I4BGA2_MYCCN</name>
<dbReference type="InterPro" id="IPR020904">
    <property type="entry name" value="Sc_DH/Rdtase_CS"/>
</dbReference>
<dbReference type="InterPro" id="IPR002347">
    <property type="entry name" value="SDR_fam"/>
</dbReference>
<evidence type="ECO:0000313" key="8">
    <source>
        <dbReference type="Proteomes" id="UP000006057"/>
    </source>
</evidence>
<feature type="domain" description="AB hydrolase-1" evidence="6">
    <location>
        <begin position="32"/>
        <end position="271"/>
    </location>
</feature>
<dbReference type="Pfam" id="PF00561">
    <property type="entry name" value="Abhydrolase_1"/>
    <property type="match status" value="1"/>
</dbReference>
<reference evidence="7 8" key="1">
    <citation type="submission" date="2012-06" db="EMBL/GenBank/DDBJ databases">
        <title>Complete sequence of chromosome of Mycobacterium chubuense NBB4.</title>
        <authorList>
            <consortium name="US DOE Joint Genome Institute"/>
            <person name="Lucas S."/>
            <person name="Han J."/>
            <person name="Lapidus A."/>
            <person name="Cheng J.-F."/>
            <person name="Goodwin L."/>
            <person name="Pitluck S."/>
            <person name="Peters L."/>
            <person name="Mikhailova N."/>
            <person name="Teshima H."/>
            <person name="Detter J.C."/>
            <person name="Han C."/>
            <person name="Tapia R."/>
            <person name="Land M."/>
            <person name="Hauser L."/>
            <person name="Kyrpides N."/>
            <person name="Ivanova N."/>
            <person name="Pagani I."/>
            <person name="Mattes T."/>
            <person name="Holmes A."/>
            <person name="Rutledge P."/>
            <person name="Paulsen I."/>
            <person name="Coleman N."/>
            <person name="Woyke T."/>
        </authorList>
    </citation>
    <scope>NUCLEOTIDE SEQUENCE [LARGE SCALE GENOMIC DNA]</scope>
    <source>
        <strain evidence="7 8">NBB4</strain>
    </source>
</reference>
<dbReference type="InterPro" id="IPR036291">
    <property type="entry name" value="NAD(P)-bd_dom_sf"/>
</dbReference>
<evidence type="ECO:0000256" key="3">
    <source>
        <dbReference type="ARBA" id="ARBA00023027"/>
    </source>
</evidence>
<evidence type="ECO:0000256" key="2">
    <source>
        <dbReference type="ARBA" id="ARBA00023002"/>
    </source>
</evidence>
<evidence type="ECO:0000313" key="7">
    <source>
        <dbReference type="EMBL" id="AFM16309.1"/>
    </source>
</evidence>
<dbReference type="PANTHER" id="PTHR43180:SF28">
    <property type="entry name" value="NAD(P)-BINDING ROSSMANN-FOLD SUPERFAMILY PROTEIN"/>
    <property type="match status" value="1"/>
</dbReference>
<keyword evidence="8" id="KW-1185">Reference proteome</keyword>
<organism evidence="7 8">
    <name type="scientific">Mycolicibacterium chubuense (strain NBB4)</name>
    <name type="common">Mycobacterium chubuense</name>
    <dbReference type="NCBI Taxonomy" id="710421"/>
    <lineage>
        <taxon>Bacteria</taxon>
        <taxon>Bacillati</taxon>
        <taxon>Actinomycetota</taxon>
        <taxon>Actinomycetes</taxon>
        <taxon>Mycobacteriales</taxon>
        <taxon>Mycobacteriaceae</taxon>
        <taxon>Mycolicibacterium</taxon>
    </lineage>
</organism>
<keyword evidence="3" id="KW-0520">NAD</keyword>
<gene>
    <name evidence="7" type="ordered locus">Mycch_1509</name>
</gene>
<dbReference type="GO" id="GO:0016491">
    <property type="term" value="F:oxidoreductase activity"/>
    <property type="evidence" value="ECO:0007669"/>
    <property type="project" value="UniProtKB-KW"/>
</dbReference>
<evidence type="ECO:0000256" key="1">
    <source>
        <dbReference type="ARBA" id="ARBA00006484"/>
    </source>
</evidence>
<dbReference type="PRINTS" id="PR00081">
    <property type="entry name" value="GDHRDH"/>
</dbReference>
<dbReference type="Pfam" id="PF13561">
    <property type="entry name" value="adh_short_C2"/>
    <property type="match status" value="1"/>
</dbReference>
<dbReference type="KEGG" id="mcb:Mycch_1509"/>
<dbReference type="Proteomes" id="UP000006057">
    <property type="component" value="Chromosome"/>
</dbReference>
<protein>
    <recommendedName>
        <fullName evidence="6">AB hydrolase-1 domain-containing protein</fullName>
    </recommendedName>
</protein>
<dbReference type="InterPro" id="IPR000073">
    <property type="entry name" value="AB_hydrolase_1"/>
</dbReference>
<keyword evidence="2" id="KW-0560">Oxidoreductase</keyword>
<dbReference type="HOGENOM" id="CLU_477195_0_0_11"/>
<keyword evidence="4" id="KW-0443">Lipid metabolism</keyword>
<dbReference type="PANTHER" id="PTHR43180">
    <property type="entry name" value="3-OXOACYL-(ACYL-CARRIER-PROTEIN) REDUCTASE (AFU_ORTHOLOGUE AFUA_6G11210)"/>
    <property type="match status" value="1"/>
</dbReference>
<dbReference type="PATRIC" id="fig|710421.3.peg.1513"/>
<keyword evidence="5" id="KW-0753">Steroid metabolism</keyword>
<dbReference type="InterPro" id="IPR029058">
    <property type="entry name" value="AB_hydrolase_fold"/>
</dbReference>
<dbReference type="SUPFAM" id="SSF53474">
    <property type="entry name" value="alpha/beta-Hydrolases"/>
    <property type="match status" value="1"/>
</dbReference>
<proteinExistence type="inferred from homology"/>
<dbReference type="EMBL" id="CP003053">
    <property type="protein sequence ID" value="AFM16309.1"/>
    <property type="molecule type" value="Genomic_DNA"/>
</dbReference>
<dbReference type="GO" id="GO:0008202">
    <property type="term" value="P:steroid metabolic process"/>
    <property type="evidence" value="ECO:0007669"/>
    <property type="project" value="UniProtKB-KW"/>
</dbReference>
<sequence>MTSVPSKPEHFLTDGHGGVRIAADRHGDPGAPAVVFLHGGGQTRRSWGKAAAAVAQRGWQAVTVDMRGHGESDWSSDGDYRVTSFAADIREILEQLPPQPVLVGASLGGITSMLLAGELARGIAAAVVLVDIVPDMDPSGAERIHAFMADKLVEGFESLDEVADMIAEFNPHRPRPADLDGLRNNLRRRGHRWYWHWDPQFIDGSAAQPPLEVTDIDRLHTAVGAILADGVPMLLVRGQVSDLVSRDRASAFLQRFPQVEFVDVEGAGHMVAGDRNDVFAGAIVDFLTRHRTATPSPSPQQRENISATGEFMTGRLAGKVALISGGARGMGASHAREMVAQGAHVVCGDILDAEGARVAADLGGAARYVHLDVTRPQDWEAAVATAVAEFGGLDVLVNNAGILNIGTVEDYELSEWHRILDVNLTGVFLGIRAAAPTMKAAGRGSIINISSIEGMAGTIACHGYTATKFAVRGLTKSTALELGPFGIRVNSVHPGLVKTPMADWVPEDIFSSALGRIAQPREVSNLVVYLASDDSSYSTGAEFVVDGGTLAGLAHKDFAAVDVGQQPEWIT</sequence>
<dbReference type="eggNOG" id="COG1028">
    <property type="taxonomic scope" value="Bacteria"/>
</dbReference>
<dbReference type="SUPFAM" id="SSF51735">
    <property type="entry name" value="NAD(P)-binding Rossmann-fold domains"/>
    <property type="match status" value="1"/>
</dbReference>
<dbReference type="AlphaFoldDB" id="I4BGA2"/>
<dbReference type="NCBIfam" id="NF005559">
    <property type="entry name" value="PRK07231.1"/>
    <property type="match status" value="1"/>
</dbReference>
<dbReference type="eggNOG" id="COG2267">
    <property type="taxonomic scope" value="Bacteria"/>
</dbReference>
<dbReference type="Gene3D" id="3.40.50.720">
    <property type="entry name" value="NAD(P)-binding Rossmann-like Domain"/>
    <property type="match status" value="1"/>
</dbReference>
<evidence type="ECO:0000259" key="6">
    <source>
        <dbReference type="Pfam" id="PF00561"/>
    </source>
</evidence>
<dbReference type="STRING" id="710421.Mycch_1509"/>
<evidence type="ECO:0000256" key="5">
    <source>
        <dbReference type="ARBA" id="ARBA00023221"/>
    </source>
</evidence>
<comment type="similarity">
    <text evidence="1">Belongs to the short-chain dehydrogenases/reductases (SDR) family.</text>
</comment>
<dbReference type="Gene3D" id="3.40.50.1820">
    <property type="entry name" value="alpha/beta hydrolase"/>
    <property type="match status" value="1"/>
</dbReference>